<gene>
    <name evidence="1" type="ORF">ERS852456_01361</name>
</gene>
<protein>
    <submittedName>
        <fullName evidence="1">Uncharacterized protein</fullName>
    </submittedName>
</protein>
<proteinExistence type="predicted"/>
<sequence length="42" mass="4727">MSLVMQAKPKSAELILVFLILRVNISGKRTSQMVINVLLLEE</sequence>
<dbReference type="RefSeq" id="WP_022003196.1">
    <property type="nucleotide sequence ID" value="NZ_CAUGDF010000009.1"/>
</dbReference>
<evidence type="ECO:0000313" key="2">
    <source>
        <dbReference type="Proteomes" id="UP000095787"/>
    </source>
</evidence>
<dbReference type="Proteomes" id="UP000095787">
    <property type="component" value="Unassembled WGS sequence"/>
</dbReference>
<organism evidence="1 2">
    <name type="scientific">[Ruminococcus] torques</name>
    <dbReference type="NCBI Taxonomy" id="33039"/>
    <lineage>
        <taxon>Bacteria</taxon>
        <taxon>Bacillati</taxon>
        <taxon>Bacillota</taxon>
        <taxon>Clostridia</taxon>
        <taxon>Lachnospirales</taxon>
        <taxon>Lachnospiraceae</taxon>
        <taxon>Mediterraneibacter</taxon>
    </lineage>
</organism>
<dbReference type="EMBL" id="CYZO01000015">
    <property type="protein sequence ID" value="CUO00314.1"/>
    <property type="molecule type" value="Genomic_DNA"/>
</dbReference>
<name>A0A174BHY8_9FIRM</name>
<dbReference type="GeneID" id="97330236"/>
<evidence type="ECO:0000313" key="1">
    <source>
        <dbReference type="EMBL" id="CUO00314.1"/>
    </source>
</evidence>
<reference evidence="1 2" key="1">
    <citation type="submission" date="2015-09" db="EMBL/GenBank/DDBJ databases">
        <authorList>
            <consortium name="Pathogen Informatics"/>
        </authorList>
    </citation>
    <scope>NUCLEOTIDE SEQUENCE [LARGE SCALE GENOMIC DNA]</scope>
    <source>
        <strain evidence="1 2">2789STDY5834841</strain>
    </source>
</reference>
<dbReference type="AlphaFoldDB" id="A0A174BHY8"/>
<accession>A0A174BHY8</accession>